<reference evidence="3" key="3">
    <citation type="journal article" date="2010" name="Genome Res.">
        <title>Population genomic sequencing of Coccidioides fungi reveals recent hybridization and transposon control.</title>
        <authorList>
            <person name="Neafsey D.E."/>
            <person name="Barker B.M."/>
            <person name="Sharpton T.J."/>
            <person name="Stajich J.E."/>
            <person name="Park D.J."/>
            <person name="Whiston E."/>
            <person name="Hung C.-Y."/>
            <person name="McMahan C."/>
            <person name="White J."/>
            <person name="Sykes S."/>
            <person name="Heiman D."/>
            <person name="Young S."/>
            <person name="Zeng Q."/>
            <person name="Abouelleil A."/>
            <person name="Aftuck L."/>
            <person name="Bessette D."/>
            <person name="Brown A."/>
            <person name="FitzGerald M."/>
            <person name="Lui A."/>
            <person name="Macdonald J.P."/>
            <person name="Priest M."/>
            <person name="Orbach M.J."/>
            <person name="Galgiani J.N."/>
            <person name="Kirkland T.N."/>
            <person name="Cole G.T."/>
            <person name="Birren B.W."/>
            <person name="Henn M.R."/>
            <person name="Taylor J.W."/>
            <person name="Rounsley S.D."/>
        </authorList>
    </citation>
    <scope>NUCLEOTIDE SEQUENCE [LARGE SCALE GENOMIC DNA]</scope>
    <source>
        <strain evidence="3">RMSCC 3488</strain>
    </source>
</reference>
<protein>
    <submittedName>
        <fullName evidence="2">Uncharacterized protein</fullName>
    </submittedName>
</protein>
<dbReference type="AlphaFoldDB" id="A0A0J6FJW7"/>
<reference evidence="3" key="2">
    <citation type="journal article" date="2009" name="Genome Res.">
        <title>Comparative genomic analyses of the human fungal pathogens Coccidioides and their relatives.</title>
        <authorList>
            <person name="Sharpton T.J."/>
            <person name="Stajich J.E."/>
            <person name="Rounsley S.D."/>
            <person name="Gardner M.J."/>
            <person name="Wortman J.R."/>
            <person name="Jordar V.S."/>
            <person name="Maiti R."/>
            <person name="Kodira C.D."/>
            <person name="Neafsey D.E."/>
            <person name="Zeng Q."/>
            <person name="Hung C.-Y."/>
            <person name="McMahan C."/>
            <person name="Muszewska A."/>
            <person name="Grynberg M."/>
            <person name="Mandel M.A."/>
            <person name="Kellner E.M."/>
            <person name="Barker B.M."/>
            <person name="Galgiani J.N."/>
            <person name="Orbach M.J."/>
            <person name="Kirkland T.N."/>
            <person name="Cole G.T."/>
            <person name="Henn M.R."/>
            <person name="Birren B.W."/>
            <person name="Taylor J.W."/>
        </authorList>
    </citation>
    <scope>NUCLEOTIDE SEQUENCE [LARGE SCALE GENOMIC DNA]</scope>
    <source>
        <strain evidence="3">RMSCC 3488</strain>
    </source>
</reference>
<feature type="region of interest" description="Disordered" evidence="1">
    <location>
        <begin position="104"/>
        <end position="125"/>
    </location>
</feature>
<accession>A0A0J6FJW7</accession>
<evidence type="ECO:0000256" key="1">
    <source>
        <dbReference type="SAM" id="MobiDB-lite"/>
    </source>
</evidence>
<organism evidence="2 3">
    <name type="scientific">Coccidioides posadasii RMSCC 3488</name>
    <dbReference type="NCBI Taxonomy" id="454284"/>
    <lineage>
        <taxon>Eukaryota</taxon>
        <taxon>Fungi</taxon>
        <taxon>Dikarya</taxon>
        <taxon>Ascomycota</taxon>
        <taxon>Pezizomycotina</taxon>
        <taxon>Eurotiomycetes</taxon>
        <taxon>Eurotiomycetidae</taxon>
        <taxon>Onygenales</taxon>
        <taxon>Onygenaceae</taxon>
        <taxon>Coccidioides</taxon>
    </lineage>
</organism>
<dbReference type="Proteomes" id="UP000054567">
    <property type="component" value="Unassembled WGS sequence"/>
</dbReference>
<name>A0A0J6FJW7_COCPO</name>
<dbReference type="EMBL" id="DS268114">
    <property type="protein sequence ID" value="KMM73481.1"/>
    <property type="molecule type" value="Genomic_DNA"/>
</dbReference>
<evidence type="ECO:0000313" key="2">
    <source>
        <dbReference type="EMBL" id="KMM73481.1"/>
    </source>
</evidence>
<sequence length="159" mass="17786">MPIKSPRRFIFTRVLGLPAEAALYCECPPSQSPRRASGRPPTVTQQYVICSTIVLRTLSSTLCTVTTHESSESLGLDTSACHWFIGYSYTSIFCEPFPIPDTVEGKSLTEEESPSHPSSSNSSNESRNIQKAFIYLHDIKSQDFMLRADFCTKIEYATF</sequence>
<reference evidence="2 3" key="1">
    <citation type="submission" date="2007-06" db="EMBL/GenBank/DDBJ databases">
        <title>The Genome Sequence of Coccidioides posadasii RMSCC_3488.</title>
        <authorList>
            <consortium name="Coccidioides Genome Resources Consortium"/>
            <consortium name="The Broad Institute Genome Sequencing Platform"/>
            <person name="Henn M.R."/>
            <person name="Sykes S."/>
            <person name="Young S."/>
            <person name="Jaffe D."/>
            <person name="Berlin A."/>
            <person name="Alvarez P."/>
            <person name="Butler J."/>
            <person name="Gnerre S."/>
            <person name="Grabherr M."/>
            <person name="Mauceli E."/>
            <person name="Brockman W."/>
            <person name="Kodira C."/>
            <person name="Alvarado L."/>
            <person name="Zeng Q."/>
            <person name="Crawford M."/>
            <person name="Antoine C."/>
            <person name="Devon K."/>
            <person name="Galgiani J."/>
            <person name="Orsborn K."/>
            <person name="Lewis M.L."/>
            <person name="Nusbaum C."/>
            <person name="Galagan J."/>
            <person name="Birren B."/>
        </authorList>
    </citation>
    <scope>NUCLEOTIDE SEQUENCE [LARGE SCALE GENOMIC DNA]</scope>
    <source>
        <strain evidence="2 3">RMSCC 3488</strain>
    </source>
</reference>
<proteinExistence type="predicted"/>
<evidence type="ECO:0000313" key="3">
    <source>
        <dbReference type="Proteomes" id="UP000054567"/>
    </source>
</evidence>
<feature type="compositionally biased region" description="Low complexity" evidence="1">
    <location>
        <begin position="115"/>
        <end position="125"/>
    </location>
</feature>
<gene>
    <name evidence="2" type="ORF">CPAG_09770</name>
</gene>
<dbReference type="VEuPathDB" id="FungiDB:CPAG_09770"/>